<reference evidence="2" key="1">
    <citation type="submission" date="2024-03" db="EMBL/GenBank/DDBJ databases">
        <authorList>
            <consortium name="ELIXIR-Norway"/>
            <consortium name="Elixir Norway"/>
        </authorList>
    </citation>
    <scope>NUCLEOTIDE SEQUENCE</scope>
</reference>
<sequence length="148" mass="17079">MSTLGEAFDSRGTQFPEDRQQTPSLTLGVARPRSPVEIPLEEPRIVELRQQVRYKQTVTFDEAAEVAEKKEVSMEEVPRPTMQSMVKTVQFSIEPELRKHPEVSSRMESAMEQMINQMNQLSLHLLQPRTSRSKNVERDLSTIQCYKC</sequence>
<evidence type="ECO:0000313" key="3">
    <source>
        <dbReference type="Proteomes" id="UP001497522"/>
    </source>
</evidence>
<accession>A0ABP1AX93</accession>
<proteinExistence type="predicted"/>
<evidence type="ECO:0000256" key="1">
    <source>
        <dbReference type="SAM" id="MobiDB-lite"/>
    </source>
</evidence>
<dbReference type="Proteomes" id="UP001497522">
    <property type="component" value="Chromosome 17"/>
</dbReference>
<dbReference type="EMBL" id="OZ023718">
    <property type="protein sequence ID" value="CAK9867233.1"/>
    <property type="molecule type" value="Genomic_DNA"/>
</dbReference>
<evidence type="ECO:0000313" key="2">
    <source>
        <dbReference type="EMBL" id="CAK9867233.1"/>
    </source>
</evidence>
<name>A0ABP1AX93_9BRYO</name>
<organism evidence="2 3">
    <name type="scientific">Sphagnum jensenii</name>
    <dbReference type="NCBI Taxonomy" id="128206"/>
    <lineage>
        <taxon>Eukaryota</taxon>
        <taxon>Viridiplantae</taxon>
        <taxon>Streptophyta</taxon>
        <taxon>Embryophyta</taxon>
        <taxon>Bryophyta</taxon>
        <taxon>Sphagnophytina</taxon>
        <taxon>Sphagnopsida</taxon>
        <taxon>Sphagnales</taxon>
        <taxon>Sphagnaceae</taxon>
        <taxon>Sphagnum</taxon>
    </lineage>
</organism>
<gene>
    <name evidence="2" type="ORF">CSSPJE1EN2_LOCUS10228</name>
</gene>
<feature type="region of interest" description="Disordered" evidence="1">
    <location>
        <begin position="1"/>
        <end position="32"/>
    </location>
</feature>
<keyword evidence="3" id="KW-1185">Reference proteome</keyword>
<protein>
    <submittedName>
        <fullName evidence="2">Uncharacterized protein</fullName>
    </submittedName>
</protein>